<dbReference type="Proteomes" id="UP000193006">
    <property type="component" value="Chromosome"/>
</dbReference>
<dbReference type="KEGG" id="bkw:BkAM31D_21010"/>
<protein>
    <submittedName>
        <fullName evidence="2">Uncharacterized protein</fullName>
    </submittedName>
</protein>
<gene>
    <name evidence="1" type="ORF">BkAM31D_02485</name>
    <name evidence="2" type="ORF">BkAM31D_21010</name>
</gene>
<sequence>MQKYGMLVDENLLLSSRQLEGYKPVEYAKIPDFDQSTHYAAQVSPVEEEVRIFVDVEIKELENVDEGEGFDEMAEFN</sequence>
<dbReference type="EMBL" id="CP020814">
    <property type="protein sequence ID" value="ARK32122.1"/>
    <property type="molecule type" value="Genomic_DNA"/>
</dbReference>
<reference evidence="2 3" key="1">
    <citation type="submission" date="2017-04" db="EMBL/GenBank/DDBJ databases">
        <title>Bacillus krulwichiae AM31D Genome sequencing and assembly.</title>
        <authorList>
            <person name="Krulwich T.A."/>
            <person name="Anastor L."/>
            <person name="Ehrlich R."/>
            <person name="Ehrlich G.D."/>
            <person name="Janto B."/>
        </authorList>
    </citation>
    <scope>NUCLEOTIDE SEQUENCE [LARGE SCALE GENOMIC DNA]</scope>
    <source>
        <strain evidence="2 3">AM31D</strain>
    </source>
</reference>
<dbReference type="AlphaFoldDB" id="A0A1X9MM41"/>
<dbReference type="STRING" id="199441.BkAM31D_02485"/>
<evidence type="ECO:0000313" key="1">
    <source>
        <dbReference type="EMBL" id="ARK28807.1"/>
    </source>
</evidence>
<evidence type="ECO:0000313" key="2">
    <source>
        <dbReference type="EMBL" id="ARK32122.1"/>
    </source>
</evidence>
<organism evidence="2 3">
    <name type="scientific">Halalkalibacter krulwichiae</name>
    <dbReference type="NCBI Taxonomy" id="199441"/>
    <lineage>
        <taxon>Bacteria</taxon>
        <taxon>Bacillati</taxon>
        <taxon>Bacillota</taxon>
        <taxon>Bacilli</taxon>
        <taxon>Bacillales</taxon>
        <taxon>Bacillaceae</taxon>
        <taxon>Halalkalibacter</taxon>
    </lineage>
</organism>
<dbReference type="RefSeq" id="WP_157076939.1">
    <property type="nucleotide sequence ID" value="NZ_CP020814.1"/>
</dbReference>
<accession>A0A1X9MM41</accession>
<keyword evidence="3" id="KW-1185">Reference proteome</keyword>
<dbReference type="EMBL" id="CP020814">
    <property type="protein sequence ID" value="ARK28807.1"/>
    <property type="molecule type" value="Genomic_DNA"/>
</dbReference>
<dbReference type="KEGG" id="bkw:BkAM31D_02485"/>
<proteinExistence type="predicted"/>
<evidence type="ECO:0000313" key="3">
    <source>
        <dbReference type="Proteomes" id="UP000193006"/>
    </source>
</evidence>
<name>A0A1X9MM41_9BACI</name>